<keyword evidence="2" id="KW-1185">Reference proteome</keyword>
<evidence type="ECO:0000313" key="2">
    <source>
        <dbReference type="Proteomes" id="UP001446205"/>
    </source>
</evidence>
<comment type="caution">
    <text evidence="1">The sequence shown here is derived from an EMBL/GenBank/DDBJ whole genome shotgun (WGS) entry which is preliminary data.</text>
</comment>
<name>A0ABU9DAU1_9PROT</name>
<organism evidence="1 2">
    <name type="scientific">Thermithiobacillus plumbiphilus</name>
    <dbReference type="NCBI Taxonomy" id="1729899"/>
    <lineage>
        <taxon>Bacteria</taxon>
        <taxon>Pseudomonadati</taxon>
        <taxon>Pseudomonadota</taxon>
        <taxon>Acidithiobacillia</taxon>
        <taxon>Acidithiobacillales</taxon>
        <taxon>Thermithiobacillaceae</taxon>
        <taxon>Thermithiobacillus</taxon>
    </lineage>
</organism>
<evidence type="ECO:0008006" key="3">
    <source>
        <dbReference type="Google" id="ProtNLM"/>
    </source>
</evidence>
<dbReference type="Gene3D" id="2.40.160.10">
    <property type="entry name" value="Porin"/>
    <property type="match status" value="1"/>
</dbReference>
<dbReference type="RefSeq" id="WP_341370895.1">
    <property type="nucleotide sequence ID" value="NZ_JBBPCO010000007.1"/>
</dbReference>
<protein>
    <recommendedName>
        <fullName evidence="3">Porin domain-containing protein</fullName>
    </recommendedName>
</protein>
<proteinExistence type="predicted"/>
<accession>A0ABU9DAU1</accession>
<dbReference type="Proteomes" id="UP001446205">
    <property type="component" value="Unassembled WGS sequence"/>
</dbReference>
<reference evidence="1 2" key="1">
    <citation type="submission" date="2024-04" db="EMBL/GenBank/DDBJ databases">
        <authorList>
            <person name="Abashina T."/>
            <person name="Shaikin A."/>
        </authorList>
    </citation>
    <scope>NUCLEOTIDE SEQUENCE [LARGE SCALE GENOMIC DNA]</scope>
    <source>
        <strain evidence="1 2">AAFK</strain>
    </source>
</reference>
<dbReference type="EMBL" id="JBBPCO010000007">
    <property type="protein sequence ID" value="MEK8089838.1"/>
    <property type="molecule type" value="Genomic_DNA"/>
</dbReference>
<evidence type="ECO:0000313" key="1">
    <source>
        <dbReference type="EMBL" id="MEK8089838.1"/>
    </source>
</evidence>
<gene>
    <name evidence="1" type="ORF">WOB96_08650</name>
</gene>
<dbReference type="SUPFAM" id="SSF56935">
    <property type="entry name" value="Porins"/>
    <property type="match status" value="1"/>
</dbReference>
<dbReference type="InterPro" id="IPR023614">
    <property type="entry name" value="Porin_dom_sf"/>
</dbReference>
<sequence length="287" mass="31777">MLDSLVLERFMVANGAPGQAGNLYAAPPAGTVGGNVVGSSSAFRDIGMQAYDWFTKGKMEYAYAAMVSNGSGINTTDNNGDRDITARLQASYIFGGAGVFREDLTGWIWRQQGNRTFDGNSYRRVREGLGFKYWQKPLRVSGEYMRGKGMIFTGLNPPFNDTGFDATPTVDGVQSPTNTMALGTENKADGWYLEAGYFVMPKLELDLRYDTFDRLSNNAAQERQFTTWTLGTQYHFSPKARVTLNYEFRDQEVPNPGAITQAAQRQNALAISDAIGDRFSAQVNFIF</sequence>